<evidence type="ECO:0000313" key="4">
    <source>
        <dbReference type="EMBL" id="QDV74682.1"/>
    </source>
</evidence>
<dbReference type="Pfam" id="PF25917">
    <property type="entry name" value="BSH_RND"/>
    <property type="match status" value="1"/>
</dbReference>
<dbReference type="Gene3D" id="2.40.30.170">
    <property type="match status" value="1"/>
</dbReference>
<dbReference type="Pfam" id="PF25876">
    <property type="entry name" value="HH_MFP_RND"/>
    <property type="match status" value="1"/>
</dbReference>
<dbReference type="RefSeq" id="WP_145113296.1">
    <property type="nucleotide sequence ID" value="NZ_CP036350.1"/>
</dbReference>
<keyword evidence="5" id="KW-1185">Reference proteome</keyword>
<proteinExistence type="inferred from homology"/>
<evidence type="ECO:0000313" key="5">
    <source>
        <dbReference type="Proteomes" id="UP000316426"/>
    </source>
</evidence>
<dbReference type="PANTHER" id="PTHR30469">
    <property type="entry name" value="MULTIDRUG RESISTANCE PROTEIN MDTA"/>
    <property type="match status" value="1"/>
</dbReference>
<dbReference type="AlphaFoldDB" id="A0A518KA67"/>
<dbReference type="GO" id="GO:1990281">
    <property type="term" value="C:efflux pump complex"/>
    <property type="evidence" value="ECO:0007669"/>
    <property type="project" value="TreeGrafter"/>
</dbReference>
<protein>
    <submittedName>
        <fullName evidence="4">Multidrug resistance protein MdtA</fullName>
    </submittedName>
</protein>
<dbReference type="PANTHER" id="PTHR30469:SF12">
    <property type="entry name" value="MULTIDRUG RESISTANCE PROTEIN MDTA"/>
    <property type="match status" value="1"/>
</dbReference>
<feature type="domain" description="Multidrug resistance protein MdtA-like alpha-helical hairpin" evidence="2">
    <location>
        <begin position="141"/>
        <end position="207"/>
    </location>
</feature>
<comment type="similarity">
    <text evidence="1">Belongs to the membrane fusion protein (MFP) (TC 8.A.1) family.</text>
</comment>
<gene>
    <name evidence="4" type="primary">mdtA</name>
    <name evidence="4" type="ORF">Spa11_28890</name>
</gene>
<sequence length="432" mass="46392">MRHYQLMTAAPQPIAKSSAPTAAQRAAGPLGIALRSALPIAILALGWYGFTTLAVEIEQKPAQAPAALTLRTKVENLVVEDYPVIIKTNAVVQSVNRVVLSAEVAGTIVKVSPSFEVGAYFKAGDVLVEIDRRDYETALSIAESELAAAKSALKLATLVEERKLRLVESNAVSRAEVYEASATREQAEADVELAKTRLAQASLNLQRTRVVAPFDGRVQAKQIGLGQLANPSSPLGEVFAVEFAEVRLPISSEQRQYLELPEFADDPPLRVELRDAINSENDTAWEAEIVRTEGVLDESSRDLFAIARIDDPFGRESGRPAIRIGQPVLASIEGRVLRDVIALPRGAVRELDKVVLVNQSDQTLLPLSVSAIWSDADHVVVASSSLPHNTWIATTPMAFTPKGAKVDIIPDAQSGTAIADAKTEDADSGVAN</sequence>
<dbReference type="Gene3D" id="1.10.287.470">
    <property type="entry name" value="Helix hairpin bin"/>
    <property type="match status" value="1"/>
</dbReference>
<dbReference type="KEGG" id="bmei:Spa11_28890"/>
<dbReference type="NCBIfam" id="TIGR01730">
    <property type="entry name" value="RND_mfp"/>
    <property type="match status" value="1"/>
</dbReference>
<evidence type="ECO:0000259" key="2">
    <source>
        <dbReference type="Pfam" id="PF25876"/>
    </source>
</evidence>
<dbReference type="Proteomes" id="UP000316426">
    <property type="component" value="Chromosome"/>
</dbReference>
<dbReference type="InterPro" id="IPR006143">
    <property type="entry name" value="RND_pump_MFP"/>
</dbReference>
<dbReference type="SUPFAM" id="SSF111369">
    <property type="entry name" value="HlyD-like secretion proteins"/>
    <property type="match status" value="1"/>
</dbReference>
<dbReference type="GO" id="GO:0015562">
    <property type="term" value="F:efflux transmembrane transporter activity"/>
    <property type="evidence" value="ECO:0007669"/>
    <property type="project" value="TreeGrafter"/>
</dbReference>
<dbReference type="Gene3D" id="2.40.50.100">
    <property type="match status" value="1"/>
</dbReference>
<accession>A0A518KA67</accession>
<reference evidence="4 5" key="1">
    <citation type="submission" date="2019-02" db="EMBL/GenBank/DDBJ databases">
        <title>Deep-cultivation of Planctomycetes and their phenomic and genomic characterization uncovers novel biology.</title>
        <authorList>
            <person name="Wiegand S."/>
            <person name="Jogler M."/>
            <person name="Boedeker C."/>
            <person name="Pinto D."/>
            <person name="Vollmers J."/>
            <person name="Rivas-Marin E."/>
            <person name="Kohn T."/>
            <person name="Peeters S.H."/>
            <person name="Heuer A."/>
            <person name="Rast P."/>
            <person name="Oberbeckmann S."/>
            <person name="Bunk B."/>
            <person name="Jeske O."/>
            <person name="Meyerdierks A."/>
            <person name="Storesund J.E."/>
            <person name="Kallscheuer N."/>
            <person name="Luecker S."/>
            <person name="Lage O.M."/>
            <person name="Pohl T."/>
            <person name="Merkel B.J."/>
            <person name="Hornburger P."/>
            <person name="Mueller R.-W."/>
            <person name="Bruemmer F."/>
            <person name="Labrenz M."/>
            <person name="Spormann A.M."/>
            <person name="Op den Camp H."/>
            <person name="Overmann J."/>
            <person name="Amann R."/>
            <person name="Jetten M.S.M."/>
            <person name="Mascher T."/>
            <person name="Medema M.H."/>
            <person name="Devos D.P."/>
            <person name="Kaster A.-K."/>
            <person name="Ovreas L."/>
            <person name="Rohde M."/>
            <person name="Galperin M.Y."/>
            <person name="Jogler C."/>
        </authorList>
    </citation>
    <scope>NUCLEOTIDE SEQUENCE [LARGE SCALE GENOMIC DNA]</scope>
    <source>
        <strain evidence="4 5">Spa11</strain>
    </source>
</reference>
<evidence type="ECO:0000259" key="3">
    <source>
        <dbReference type="Pfam" id="PF25917"/>
    </source>
</evidence>
<name>A0A518KA67_9BACT</name>
<dbReference type="EMBL" id="CP036349">
    <property type="protein sequence ID" value="QDV74682.1"/>
    <property type="molecule type" value="Genomic_DNA"/>
</dbReference>
<organism evidence="4 5">
    <name type="scientific">Botrimarina mediterranea</name>
    <dbReference type="NCBI Taxonomy" id="2528022"/>
    <lineage>
        <taxon>Bacteria</taxon>
        <taxon>Pseudomonadati</taxon>
        <taxon>Planctomycetota</taxon>
        <taxon>Planctomycetia</taxon>
        <taxon>Pirellulales</taxon>
        <taxon>Lacipirellulaceae</taxon>
        <taxon>Botrimarina</taxon>
    </lineage>
</organism>
<feature type="domain" description="Multidrug resistance protein MdtA-like barrel-sandwich hybrid" evidence="3">
    <location>
        <begin position="98"/>
        <end position="230"/>
    </location>
</feature>
<dbReference type="InterPro" id="IPR058624">
    <property type="entry name" value="MdtA-like_HH"/>
</dbReference>
<dbReference type="InterPro" id="IPR058625">
    <property type="entry name" value="MdtA-like_BSH"/>
</dbReference>
<evidence type="ECO:0000256" key="1">
    <source>
        <dbReference type="ARBA" id="ARBA00009477"/>
    </source>
</evidence>